<evidence type="ECO:0000256" key="1">
    <source>
        <dbReference type="SAM" id="Phobius"/>
    </source>
</evidence>
<evidence type="ECO:0000313" key="3">
    <source>
        <dbReference type="Proteomes" id="UP000250088"/>
    </source>
</evidence>
<dbReference type="AlphaFoldDB" id="A0A2Z2HT70"/>
<dbReference type="EMBL" id="CP019893">
    <property type="protein sequence ID" value="ARS90416.1"/>
    <property type="molecule type" value="Genomic_DNA"/>
</dbReference>
<keyword evidence="1" id="KW-0812">Transmembrane</keyword>
<dbReference type="Proteomes" id="UP000250088">
    <property type="component" value="Chromosome"/>
</dbReference>
<dbReference type="KEGG" id="naj:B1756_12205"/>
<organism evidence="2 3">
    <name type="scientific">Natrarchaeobaculum aegyptiacum</name>
    <dbReference type="NCBI Taxonomy" id="745377"/>
    <lineage>
        <taxon>Archaea</taxon>
        <taxon>Methanobacteriati</taxon>
        <taxon>Methanobacteriota</taxon>
        <taxon>Stenosarchaea group</taxon>
        <taxon>Halobacteria</taxon>
        <taxon>Halobacteriales</taxon>
        <taxon>Natrialbaceae</taxon>
        <taxon>Natrarchaeobaculum</taxon>
    </lineage>
</organism>
<reference evidence="3" key="1">
    <citation type="submission" date="2017-02" db="EMBL/GenBank/DDBJ databases">
        <title>Natronthermophilus aegyptiacus gen. nov.,sp. nov., an aerobic, extremely halophilic alkalithermophilic archaeon isolated from the athalassohaline Wadi An Natrun, Egypt.</title>
        <authorList>
            <person name="Zhao B."/>
        </authorList>
    </citation>
    <scope>NUCLEOTIDE SEQUENCE [LARGE SCALE GENOMIC DNA]</scope>
    <source>
        <strain evidence="3">JW/NM-HA 15</strain>
    </source>
</reference>
<name>A0A2Z2HT70_9EURY</name>
<keyword evidence="1" id="KW-0472">Membrane</keyword>
<sequence>MLDAVDASTLAVVFAVLVGATALVGYRRLQTRAQRALAADLESRLAAEIRTGIASHLERPPRVRTIRRVDEARNEEPAVVPVVRVDLETADTPGTELACEYVADVLRAVHPACRERAISVQRYELEFGVGPGGLLVGGECRRIDVPPALADRVVDEGEYRAFDLHRDLKRRSLDEDSTAVLWVPC</sequence>
<dbReference type="RefSeq" id="WP_086888788.1">
    <property type="nucleotide sequence ID" value="NZ_CP019893.1"/>
</dbReference>
<keyword evidence="3" id="KW-1185">Reference proteome</keyword>
<feature type="transmembrane region" description="Helical" evidence="1">
    <location>
        <begin position="6"/>
        <end position="26"/>
    </location>
</feature>
<evidence type="ECO:0000313" key="2">
    <source>
        <dbReference type="EMBL" id="ARS90416.1"/>
    </source>
</evidence>
<gene>
    <name evidence="2" type="ORF">B1756_12205</name>
</gene>
<protein>
    <submittedName>
        <fullName evidence="2">Uncharacterized protein</fullName>
    </submittedName>
</protein>
<proteinExistence type="predicted"/>
<keyword evidence="1" id="KW-1133">Transmembrane helix</keyword>
<dbReference type="OrthoDB" id="200669at2157"/>
<dbReference type="GeneID" id="32894852"/>
<accession>A0A2Z2HT70</accession>